<name>A0A1H4DBY8_9BURK</name>
<dbReference type="PANTHER" id="PTHR23076">
    <property type="entry name" value="METALLOPROTEASE M41 FTSH"/>
    <property type="match status" value="1"/>
</dbReference>
<accession>A0A1H4DBY8</accession>
<dbReference type="InterPro" id="IPR037219">
    <property type="entry name" value="Peptidase_M41-like"/>
</dbReference>
<feature type="domain" description="Peptidase M41" evidence="1">
    <location>
        <begin position="448"/>
        <end position="615"/>
    </location>
</feature>
<proteinExistence type="predicted"/>
<dbReference type="Gene3D" id="3.40.50.300">
    <property type="entry name" value="P-loop containing nucleotide triphosphate hydrolases"/>
    <property type="match status" value="1"/>
</dbReference>
<dbReference type="GeneID" id="34232490"/>
<dbReference type="Gene3D" id="1.20.58.760">
    <property type="entry name" value="Peptidase M41"/>
    <property type="match status" value="1"/>
</dbReference>
<dbReference type="SUPFAM" id="SSF52540">
    <property type="entry name" value="P-loop containing nucleoside triphosphate hydrolases"/>
    <property type="match status" value="1"/>
</dbReference>
<dbReference type="STRING" id="592050.SAMN05421875_1249"/>
<dbReference type="GO" id="GO:0004222">
    <property type="term" value="F:metalloendopeptidase activity"/>
    <property type="evidence" value="ECO:0007669"/>
    <property type="project" value="InterPro"/>
</dbReference>
<dbReference type="GO" id="GO:0006508">
    <property type="term" value="P:proteolysis"/>
    <property type="evidence" value="ECO:0007669"/>
    <property type="project" value="InterPro"/>
</dbReference>
<evidence type="ECO:0000313" key="3">
    <source>
        <dbReference type="Proteomes" id="UP000199002"/>
    </source>
</evidence>
<organism evidence="2 3">
    <name type="scientific">Acidovorax soli</name>
    <dbReference type="NCBI Taxonomy" id="592050"/>
    <lineage>
        <taxon>Bacteria</taxon>
        <taxon>Pseudomonadati</taxon>
        <taxon>Pseudomonadota</taxon>
        <taxon>Betaproteobacteria</taxon>
        <taxon>Burkholderiales</taxon>
        <taxon>Comamonadaceae</taxon>
        <taxon>Acidovorax</taxon>
    </lineage>
</organism>
<dbReference type="PANTHER" id="PTHR23076:SF110">
    <property type="entry name" value="INACTIVE ATP-DEPENDENT ZINC METALLOPROTEASE FTSHI 3, CHLOROPLASTIC-RELATED"/>
    <property type="match status" value="1"/>
</dbReference>
<dbReference type="AlphaFoldDB" id="A0A1H4DBY8"/>
<dbReference type="RefSeq" id="WP_092699653.1">
    <property type="nucleotide sequence ID" value="NZ_FNQJ01000024.1"/>
</dbReference>
<dbReference type="SUPFAM" id="SSF140990">
    <property type="entry name" value="FtsH protease domain-like"/>
    <property type="match status" value="1"/>
</dbReference>
<dbReference type="EMBL" id="FNQJ01000024">
    <property type="protein sequence ID" value="SEA70285.1"/>
    <property type="molecule type" value="Genomic_DNA"/>
</dbReference>
<dbReference type="InterPro" id="IPR000642">
    <property type="entry name" value="Peptidase_M41"/>
</dbReference>
<reference evidence="3" key="1">
    <citation type="submission" date="2016-10" db="EMBL/GenBank/DDBJ databases">
        <authorList>
            <person name="Varghese N."/>
            <person name="Submissions S."/>
        </authorList>
    </citation>
    <scope>NUCLEOTIDE SEQUENCE [LARGE SCALE GENOMIC DNA]</scope>
    <source>
        <strain evidence="3">DSM 25157</strain>
    </source>
</reference>
<dbReference type="Pfam" id="PF01434">
    <property type="entry name" value="Peptidase_M41"/>
    <property type="match status" value="1"/>
</dbReference>
<protein>
    <submittedName>
        <fullName evidence="2">Peptidase family M41</fullName>
    </submittedName>
</protein>
<gene>
    <name evidence="2" type="ORF">SAMN05421875_1249</name>
</gene>
<dbReference type="InterPro" id="IPR027417">
    <property type="entry name" value="P-loop_NTPase"/>
</dbReference>
<dbReference type="GO" id="GO:0005524">
    <property type="term" value="F:ATP binding"/>
    <property type="evidence" value="ECO:0007669"/>
    <property type="project" value="InterPro"/>
</dbReference>
<dbReference type="Proteomes" id="UP000199002">
    <property type="component" value="Unassembled WGS sequence"/>
</dbReference>
<dbReference type="GO" id="GO:0004176">
    <property type="term" value="F:ATP-dependent peptidase activity"/>
    <property type="evidence" value="ECO:0007669"/>
    <property type="project" value="InterPro"/>
</dbReference>
<keyword evidence="3" id="KW-1185">Reference proteome</keyword>
<evidence type="ECO:0000259" key="1">
    <source>
        <dbReference type="Pfam" id="PF01434"/>
    </source>
</evidence>
<sequence length="651" mass="73182">MRTTNIQLRAHISERSAQLRHVAAELKTELFGIDGIIDRVIDTIRAWYVLPDIINRPVIVNLWGLTGTGKTQLIRSLSKKLGFYDRLIEVQMDGYSNGGGTSIGSMLSDSAIAEGTPGILVLDEFQRYRTIDRDGRERKVEHYMDVWGLLSDGKLPPNISFLGDMERRLAEAAYRDEHKRVGMTSDADEEDVVVGLFARTPRNHHSKFALPPYQAQEFKATLKLKESIMEIMTWSPQDLHSRLVDFMQDPHAWETDYSKLLIFVCGNLDEMYADAASRVEDCDTDADVFHAMTRKLSLIDVKRALSERFKPEQIARLGNNHVVYPSLNRSTYQKLIAVAVHGYLQEIEASSGLRFEVTDAVREQIYANSVFPTQGTRPVFSSVHSLMSAPLVNFTLWALEQGAGPGEELTIDVDPDAGLLISRWGHRIHTVPVTFEISRLRQRPDPDMRAVLAVHEAGHGLIYALLFKQPPLEIRINMATFSGGYNSFKELKVKTRGNLLDAVCVALSGRAAEEMVYGMESLSSGSESDLKLATNQMAAFIRHATFGERISHVDVSTEAGENINTDVASNNAEIEAGLQKQYKRAQGLLAENRAIYLRMVNELINKGQLEPQQIRDWLGLSESKVPKDALEPFDAKLREFERRHSQRLTSV</sequence>
<evidence type="ECO:0000313" key="2">
    <source>
        <dbReference type="EMBL" id="SEA70285.1"/>
    </source>
</evidence>